<reference evidence="11" key="1">
    <citation type="submission" date="2016-10" db="EMBL/GenBank/DDBJ databases">
        <authorList>
            <person name="Varghese N."/>
            <person name="Submissions S."/>
        </authorList>
    </citation>
    <scope>NUCLEOTIDE SEQUENCE [LARGE SCALE GENOMIC DNA]</scope>
    <source>
        <strain evidence="11">DSM 2179</strain>
    </source>
</reference>
<comment type="function">
    <text evidence="2 9">Catalyzes the dehydration of D-mannonate.</text>
</comment>
<dbReference type="InterPro" id="IPR036237">
    <property type="entry name" value="Xyl_isomerase-like_sf"/>
</dbReference>
<evidence type="ECO:0000256" key="9">
    <source>
        <dbReference type="HAMAP-Rule" id="MF_00106"/>
    </source>
</evidence>
<dbReference type="HAMAP" id="MF_00106">
    <property type="entry name" value="UxuA"/>
    <property type="match status" value="1"/>
</dbReference>
<name>A0A1H6ZBQ3_9FIRM</name>
<proteinExistence type="inferred from homology"/>
<gene>
    <name evidence="9" type="primary">uxuA</name>
    <name evidence="10" type="ORF">SAMN05660742_10941</name>
</gene>
<dbReference type="NCBIfam" id="TIGR00695">
    <property type="entry name" value="uxuA"/>
    <property type="match status" value="1"/>
</dbReference>
<keyword evidence="6 9" id="KW-0408">Iron</keyword>
<evidence type="ECO:0000256" key="6">
    <source>
        <dbReference type="ARBA" id="ARBA00023004"/>
    </source>
</evidence>
<dbReference type="PIRSF" id="PIRSF016049">
    <property type="entry name" value="Man_dehyd"/>
    <property type="match status" value="1"/>
</dbReference>
<evidence type="ECO:0000256" key="8">
    <source>
        <dbReference type="ARBA" id="ARBA00023239"/>
    </source>
</evidence>
<dbReference type="UniPathway" id="UPA00246"/>
<dbReference type="Gene3D" id="3.20.20.150">
    <property type="entry name" value="Divalent-metal-dependent TIM barrel enzymes"/>
    <property type="match status" value="1"/>
</dbReference>
<dbReference type="EC" id="4.2.1.8" evidence="5 9"/>
<dbReference type="GO" id="GO:0008198">
    <property type="term" value="F:ferrous iron binding"/>
    <property type="evidence" value="ECO:0007669"/>
    <property type="project" value="TreeGrafter"/>
</dbReference>
<keyword evidence="8 9" id="KW-0456">Lyase</keyword>
<dbReference type="GO" id="GO:0008927">
    <property type="term" value="F:mannonate dehydratase activity"/>
    <property type="evidence" value="ECO:0007669"/>
    <property type="project" value="UniProtKB-UniRule"/>
</dbReference>
<evidence type="ECO:0000256" key="3">
    <source>
        <dbReference type="ARBA" id="ARBA00004892"/>
    </source>
</evidence>
<dbReference type="RefSeq" id="WP_091831394.1">
    <property type="nucleotide sequence ID" value="NZ_FNZK01000009.1"/>
</dbReference>
<dbReference type="Pfam" id="PF03786">
    <property type="entry name" value="UxuA"/>
    <property type="match status" value="1"/>
</dbReference>
<comment type="catalytic activity">
    <reaction evidence="1 9">
        <text>D-mannonate = 2-dehydro-3-deoxy-D-gluconate + H2O</text>
        <dbReference type="Rhea" id="RHEA:20097"/>
        <dbReference type="ChEBI" id="CHEBI:15377"/>
        <dbReference type="ChEBI" id="CHEBI:17767"/>
        <dbReference type="ChEBI" id="CHEBI:57990"/>
        <dbReference type="EC" id="4.2.1.8"/>
    </reaction>
</comment>
<dbReference type="STRING" id="84035.SAMN05660742_10941"/>
<evidence type="ECO:0000256" key="4">
    <source>
        <dbReference type="ARBA" id="ARBA00007389"/>
    </source>
</evidence>
<dbReference type="PANTHER" id="PTHR30387">
    <property type="entry name" value="MANNONATE DEHYDRATASE"/>
    <property type="match status" value="1"/>
</dbReference>
<dbReference type="EMBL" id="FNZK01000009">
    <property type="protein sequence ID" value="SEJ50758.1"/>
    <property type="molecule type" value="Genomic_DNA"/>
</dbReference>
<comment type="cofactor">
    <cofactor evidence="9">
        <name>Fe(2+)</name>
        <dbReference type="ChEBI" id="CHEBI:29033"/>
    </cofactor>
    <cofactor evidence="9">
        <name>Mn(2+)</name>
        <dbReference type="ChEBI" id="CHEBI:29035"/>
    </cofactor>
</comment>
<evidence type="ECO:0000256" key="1">
    <source>
        <dbReference type="ARBA" id="ARBA00001794"/>
    </source>
</evidence>
<evidence type="ECO:0000313" key="10">
    <source>
        <dbReference type="EMBL" id="SEJ50758.1"/>
    </source>
</evidence>
<dbReference type="NCBIfam" id="NF003027">
    <property type="entry name" value="PRK03906.1"/>
    <property type="match status" value="1"/>
</dbReference>
<comment type="similarity">
    <text evidence="4 9">Belongs to the mannonate dehydratase family.</text>
</comment>
<evidence type="ECO:0000256" key="5">
    <source>
        <dbReference type="ARBA" id="ARBA00012927"/>
    </source>
</evidence>
<sequence>MKMTFRWYGKDEDKITLQQIRQIPGMDGVVGALFDVPVGDVWPLDKIMCLKKEIEDHGLAFETVESVNVHEDIKLGLPSRDKYIENYIESLKNLSKAGVTVVCYNFMPVFDWTRTELAKPLYDGSTALAFDYHLIEGKDPQTMVKEIQASSNGFSLPGWEPERLKELTHLFEQYSDVDEEKLFENLGYFLKAVVPKAEQYGIQLAIHPDDPPCSVFGLPRIVTSEKNLARIVDLVDSPSNALTICSGSLGANRENDIPQIIRHFGKMNRLAFAHIRNVQVHEPWVFNEVAHKSKFGSLDVYEMMRALYDVNFTGPVRPDHGRMIWGEVGRPGYGLFDRALGANYLCGLWDAICRENSRK</sequence>
<dbReference type="GO" id="GO:0030145">
    <property type="term" value="F:manganese ion binding"/>
    <property type="evidence" value="ECO:0007669"/>
    <property type="project" value="TreeGrafter"/>
</dbReference>
<dbReference type="AlphaFoldDB" id="A0A1H6ZBQ3"/>
<evidence type="ECO:0000313" key="11">
    <source>
        <dbReference type="Proteomes" id="UP000199662"/>
    </source>
</evidence>
<dbReference type="PANTHER" id="PTHR30387:SF2">
    <property type="entry name" value="MANNONATE DEHYDRATASE"/>
    <property type="match status" value="1"/>
</dbReference>
<accession>A0A1H6ZBQ3</accession>
<keyword evidence="11" id="KW-1185">Reference proteome</keyword>
<comment type="pathway">
    <text evidence="3 9">Carbohydrate metabolism; pentose and glucuronate interconversion.</text>
</comment>
<keyword evidence="7 9" id="KW-0464">Manganese</keyword>
<dbReference type="InterPro" id="IPR004628">
    <property type="entry name" value="Man_deHydtase"/>
</dbReference>
<evidence type="ECO:0000256" key="7">
    <source>
        <dbReference type="ARBA" id="ARBA00023211"/>
    </source>
</evidence>
<dbReference type="SUPFAM" id="SSF51658">
    <property type="entry name" value="Xylose isomerase-like"/>
    <property type="match status" value="1"/>
</dbReference>
<organism evidence="10 11">
    <name type="scientific">Propionispira arboris</name>
    <dbReference type="NCBI Taxonomy" id="84035"/>
    <lineage>
        <taxon>Bacteria</taxon>
        <taxon>Bacillati</taxon>
        <taxon>Bacillota</taxon>
        <taxon>Negativicutes</taxon>
        <taxon>Selenomonadales</taxon>
        <taxon>Selenomonadaceae</taxon>
        <taxon>Propionispira</taxon>
    </lineage>
</organism>
<dbReference type="GO" id="GO:0042840">
    <property type="term" value="P:D-glucuronate catabolic process"/>
    <property type="evidence" value="ECO:0007669"/>
    <property type="project" value="TreeGrafter"/>
</dbReference>
<evidence type="ECO:0000256" key="2">
    <source>
        <dbReference type="ARBA" id="ARBA00002713"/>
    </source>
</evidence>
<dbReference type="Proteomes" id="UP000199662">
    <property type="component" value="Unassembled WGS sequence"/>
</dbReference>
<protein>
    <recommendedName>
        <fullName evidence="5 9">Mannonate dehydratase</fullName>
        <ecNumber evidence="5 9">4.2.1.8</ecNumber>
    </recommendedName>
    <alternativeName>
        <fullName evidence="9">D-mannonate hydro-lyase</fullName>
    </alternativeName>
</protein>